<organism evidence="1 2">
    <name type="scientific">Saprospira grandis (strain Lewin)</name>
    <dbReference type="NCBI Taxonomy" id="984262"/>
    <lineage>
        <taxon>Bacteria</taxon>
        <taxon>Pseudomonadati</taxon>
        <taxon>Bacteroidota</taxon>
        <taxon>Saprospiria</taxon>
        <taxon>Saprospirales</taxon>
        <taxon>Saprospiraceae</taxon>
        <taxon>Saprospira</taxon>
    </lineage>
</organism>
<dbReference type="Proteomes" id="UP000007519">
    <property type="component" value="Chromosome"/>
</dbReference>
<dbReference type="Gene3D" id="1.20.120.450">
    <property type="entry name" value="dinb family like domain"/>
    <property type="match status" value="1"/>
</dbReference>
<gene>
    <name evidence="1" type="ordered locus">SGRA_1889</name>
</gene>
<accession>H6L1H9</accession>
<dbReference type="InterPro" id="IPR034660">
    <property type="entry name" value="DinB/YfiT-like"/>
</dbReference>
<evidence type="ECO:0000313" key="2">
    <source>
        <dbReference type="Proteomes" id="UP000007519"/>
    </source>
</evidence>
<dbReference type="eggNOG" id="ENOG5032SPB">
    <property type="taxonomic scope" value="Bacteria"/>
</dbReference>
<dbReference type="HOGENOM" id="CLU_1677156_0_0_10"/>
<proteinExistence type="predicted"/>
<dbReference type="RefSeq" id="WP_015692247.1">
    <property type="nucleotide sequence ID" value="NC_016940.1"/>
</dbReference>
<dbReference type="STRING" id="984262.SGRA_1889"/>
<dbReference type="OrthoDB" id="981199at2"/>
<dbReference type="KEGG" id="sgn:SGRA_1889"/>
<keyword evidence="2" id="KW-1185">Reference proteome</keyword>
<evidence type="ECO:0000313" key="1">
    <source>
        <dbReference type="EMBL" id="AFC24623.1"/>
    </source>
</evidence>
<dbReference type="AlphaFoldDB" id="H6L1H9"/>
<dbReference type="EMBL" id="CP002831">
    <property type="protein sequence ID" value="AFC24623.1"/>
    <property type="molecule type" value="Genomic_DNA"/>
</dbReference>
<name>H6L1H9_SAPGL</name>
<sequence length="159" mass="17745">MEKQIQLIKSAVDQLEASLPHASIGAPKVSARAIDWHIEHSLKAAILIIDALEESDPAQFKPKFSPTKTLILRMGRIPRGRAVSPDILNNKGEISLGKVPEMIEKLRNLLLGAQNKAEKSYFDHPIFGHMKRNEALRFVAIHTNHHLKIIQDILAAQAN</sequence>
<reference evidence="1 2" key="1">
    <citation type="journal article" date="2012" name="Stand. Genomic Sci.">
        <title>Complete genome sequencing and analysis of Saprospira grandis str. Lewin, a predatory marine bacterium.</title>
        <authorList>
            <person name="Saw J.H."/>
            <person name="Yuryev A."/>
            <person name="Kanbe M."/>
            <person name="Hou S."/>
            <person name="Young A.G."/>
            <person name="Aizawa S."/>
            <person name="Alam M."/>
        </authorList>
    </citation>
    <scope>NUCLEOTIDE SEQUENCE [LARGE SCALE GENOMIC DNA]</scope>
    <source>
        <strain evidence="1 2">Lewin</strain>
    </source>
</reference>
<evidence type="ECO:0008006" key="3">
    <source>
        <dbReference type="Google" id="ProtNLM"/>
    </source>
</evidence>
<dbReference type="SUPFAM" id="SSF109854">
    <property type="entry name" value="DinB/YfiT-like putative metalloenzymes"/>
    <property type="match status" value="1"/>
</dbReference>
<protein>
    <recommendedName>
        <fullName evidence="3">DinB-like domain-containing protein</fullName>
    </recommendedName>
</protein>